<proteinExistence type="predicted"/>
<feature type="region of interest" description="Disordered" evidence="1">
    <location>
        <begin position="45"/>
        <end position="83"/>
    </location>
</feature>
<reference evidence="2" key="1">
    <citation type="submission" date="2014-09" db="EMBL/GenBank/DDBJ databases">
        <authorList>
            <person name="Magalhaes I.L.F."/>
            <person name="Oliveira U."/>
            <person name="Santos F.R."/>
            <person name="Vidigal T.H.D.A."/>
            <person name="Brescovit A.D."/>
            <person name="Santos A.J."/>
        </authorList>
    </citation>
    <scope>NUCLEOTIDE SEQUENCE</scope>
    <source>
        <tissue evidence="2">Shoot tissue taken approximately 20 cm above the soil surface</tissue>
    </source>
</reference>
<feature type="compositionally biased region" description="Low complexity" evidence="1">
    <location>
        <begin position="73"/>
        <end position="83"/>
    </location>
</feature>
<evidence type="ECO:0000313" key="2">
    <source>
        <dbReference type="EMBL" id="JAD14969.1"/>
    </source>
</evidence>
<protein>
    <submittedName>
        <fullName evidence="2">Uncharacterized protein</fullName>
    </submittedName>
</protein>
<feature type="compositionally biased region" description="Basic and acidic residues" evidence="1">
    <location>
        <begin position="47"/>
        <end position="65"/>
    </location>
</feature>
<evidence type="ECO:0000256" key="1">
    <source>
        <dbReference type="SAM" id="MobiDB-lite"/>
    </source>
</evidence>
<organism evidence="2">
    <name type="scientific">Arundo donax</name>
    <name type="common">Giant reed</name>
    <name type="synonym">Donax arundinaceus</name>
    <dbReference type="NCBI Taxonomy" id="35708"/>
    <lineage>
        <taxon>Eukaryota</taxon>
        <taxon>Viridiplantae</taxon>
        <taxon>Streptophyta</taxon>
        <taxon>Embryophyta</taxon>
        <taxon>Tracheophyta</taxon>
        <taxon>Spermatophyta</taxon>
        <taxon>Magnoliopsida</taxon>
        <taxon>Liliopsida</taxon>
        <taxon>Poales</taxon>
        <taxon>Poaceae</taxon>
        <taxon>PACMAD clade</taxon>
        <taxon>Arundinoideae</taxon>
        <taxon>Arundineae</taxon>
        <taxon>Arundo</taxon>
    </lineage>
</organism>
<name>A0A0A8XNH6_ARUDO</name>
<reference evidence="2" key="2">
    <citation type="journal article" date="2015" name="Data Brief">
        <title>Shoot transcriptome of the giant reed, Arundo donax.</title>
        <authorList>
            <person name="Barrero R.A."/>
            <person name="Guerrero F.D."/>
            <person name="Moolhuijzen P."/>
            <person name="Goolsby J.A."/>
            <person name="Tidwell J."/>
            <person name="Bellgard S.E."/>
            <person name="Bellgard M.I."/>
        </authorList>
    </citation>
    <scope>NUCLEOTIDE SEQUENCE</scope>
    <source>
        <tissue evidence="2">Shoot tissue taken approximately 20 cm above the soil surface</tissue>
    </source>
</reference>
<sequence>MHLSKQVCVSLLKRSTLYSISFSAIPNICSFSKLVGPPFAAIATTHGEGERRPGILEGRRWDVQTRRAARLQRPSPGRRSPSP</sequence>
<dbReference type="AlphaFoldDB" id="A0A0A8XNH6"/>
<dbReference type="EMBL" id="GBRH01282926">
    <property type="protein sequence ID" value="JAD14969.1"/>
    <property type="molecule type" value="Transcribed_RNA"/>
</dbReference>
<accession>A0A0A8XNH6</accession>